<dbReference type="PANTHER" id="PTHR30483">
    <property type="entry name" value="LEUCINE-SPECIFIC-BINDING PROTEIN"/>
    <property type="match status" value="1"/>
</dbReference>
<evidence type="ECO:0000256" key="2">
    <source>
        <dbReference type="ARBA" id="ARBA00022729"/>
    </source>
</evidence>
<evidence type="ECO:0000313" key="6">
    <source>
        <dbReference type="Proteomes" id="UP000014975"/>
    </source>
</evidence>
<proteinExistence type="inferred from homology"/>
<dbReference type="Pfam" id="PF13458">
    <property type="entry name" value="Peripla_BP_6"/>
    <property type="match status" value="1"/>
</dbReference>
<reference evidence="5 6" key="1">
    <citation type="journal article" date="2013" name="Genome Announc.">
        <title>Draft genome sequences for three mercury-methylating, sulfate-reducing bacteria.</title>
        <authorList>
            <person name="Brown S.D."/>
            <person name="Hurt R.A.Jr."/>
            <person name="Gilmour C.C."/>
            <person name="Elias D.A."/>
        </authorList>
    </citation>
    <scope>NUCLEOTIDE SEQUENCE [LARGE SCALE GENOMIC DNA]</scope>
    <source>
        <strain evidence="5 6">DSM 16529</strain>
    </source>
</reference>
<organism evidence="5 6">
    <name type="scientific">Alkalidesulfovibrio alkalitolerans DSM 16529</name>
    <dbReference type="NCBI Taxonomy" id="1121439"/>
    <lineage>
        <taxon>Bacteria</taxon>
        <taxon>Pseudomonadati</taxon>
        <taxon>Thermodesulfobacteriota</taxon>
        <taxon>Desulfovibrionia</taxon>
        <taxon>Desulfovibrionales</taxon>
        <taxon>Desulfovibrionaceae</taxon>
        <taxon>Alkalidesulfovibrio</taxon>
    </lineage>
</organism>
<gene>
    <name evidence="5" type="ORF">dsat_2016</name>
</gene>
<dbReference type="eggNOG" id="COG0683">
    <property type="taxonomic scope" value="Bacteria"/>
</dbReference>
<dbReference type="EMBL" id="ATHI01000003">
    <property type="protein sequence ID" value="EPR35675.1"/>
    <property type="molecule type" value="Genomic_DNA"/>
</dbReference>
<dbReference type="SUPFAM" id="SSF53822">
    <property type="entry name" value="Periplasmic binding protein-like I"/>
    <property type="match status" value="1"/>
</dbReference>
<dbReference type="PATRIC" id="fig|1121439.3.peg.401"/>
<keyword evidence="6" id="KW-1185">Reference proteome</keyword>
<protein>
    <submittedName>
        <fullName evidence="5">Extracellular ligand-binding receptor</fullName>
    </submittedName>
</protein>
<evidence type="ECO:0000256" key="1">
    <source>
        <dbReference type="ARBA" id="ARBA00010062"/>
    </source>
</evidence>
<keyword evidence="5" id="KW-0675">Receptor</keyword>
<accession>S7TGD3</accession>
<name>S7TGD3_9BACT</name>
<dbReference type="InterPro" id="IPR051010">
    <property type="entry name" value="BCAA_transport"/>
</dbReference>
<feature type="chain" id="PRO_5004557126" evidence="3">
    <location>
        <begin position="21"/>
        <end position="399"/>
    </location>
</feature>
<dbReference type="PANTHER" id="PTHR30483:SF6">
    <property type="entry name" value="PERIPLASMIC BINDING PROTEIN OF ABC TRANSPORTER FOR NATURAL AMINO ACIDS"/>
    <property type="match status" value="1"/>
</dbReference>
<dbReference type="InterPro" id="IPR028082">
    <property type="entry name" value="Peripla_BP_I"/>
</dbReference>
<dbReference type="OrthoDB" id="9772589at2"/>
<dbReference type="CDD" id="cd06347">
    <property type="entry name" value="PBP1_ABC_LivK_ligand_binding-like"/>
    <property type="match status" value="1"/>
</dbReference>
<sequence length="399" mass="42440">MRTSLSRLLILLAVLGLAFAAGCGGGGGEKKAEELKSIKLGFVIPITGDIPKVGESSRQAAEMLREEIAAAGGVEVGGVKLPVEFLYEDNESKAESAVSAALKLIEQNKVLGIIGPQASKQAIPAGEVANANKTPMISPWSTNPATTLNRPYVFRACFLDPFQGPVAAKFATEEFGATKAAVLFDIASDYPKGLAEYFKKAWEDIHGAGSVVAFETFTTKDQDFSAQLTKIANTGADVLFVPQYYSEVALIVPQARRAGFDKPILGSDSWGSAELMSLCGDACRGLYFTTHYAAAGATGATKDFIEKFSAKYGYVPDDVAALTWDATRMMLEAITATGGLKGSLPEMREQIRASLASIEQFDGITGSMRFDAEGDPIKCAVVVKISDEGEFTFFKSVCP</sequence>
<evidence type="ECO:0000313" key="5">
    <source>
        <dbReference type="EMBL" id="EPR35675.1"/>
    </source>
</evidence>
<dbReference type="Proteomes" id="UP000014975">
    <property type="component" value="Unassembled WGS sequence"/>
</dbReference>
<evidence type="ECO:0000259" key="4">
    <source>
        <dbReference type="Pfam" id="PF13458"/>
    </source>
</evidence>
<evidence type="ECO:0000256" key="3">
    <source>
        <dbReference type="SAM" id="SignalP"/>
    </source>
</evidence>
<dbReference type="AlphaFoldDB" id="S7TGD3"/>
<dbReference type="InterPro" id="IPR028081">
    <property type="entry name" value="Leu-bd"/>
</dbReference>
<dbReference type="STRING" id="1121439.dsat_2016"/>
<keyword evidence="2 3" id="KW-0732">Signal</keyword>
<dbReference type="PROSITE" id="PS51257">
    <property type="entry name" value="PROKAR_LIPOPROTEIN"/>
    <property type="match status" value="1"/>
</dbReference>
<feature type="domain" description="Leucine-binding protein" evidence="4">
    <location>
        <begin position="37"/>
        <end position="389"/>
    </location>
</feature>
<comment type="similarity">
    <text evidence="1">Belongs to the leucine-binding protein family.</text>
</comment>
<dbReference type="RefSeq" id="WP_020885902.1">
    <property type="nucleotide sequence ID" value="NZ_ATHI01000003.1"/>
</dbReference>
<feature type="signal peptide" evidence="3">
    <location>
        <begin position="1"/>
        <end position="20"/>
    </location>
</feature>
<comment type="caution">
    <text evidence="5">The sequence shown here is derived from an EMBL/GenBank/DDBJ whole genome shotgun (WGS) entry which is preliminary data.</text>
</comment>
<dbReference type="Gene3D" id="3.40.50.2300">
    <property type="match status" value="2"/>
</dbReference>